<name>N1PHG2_DOTSN</name>
<evidence type="ECO:0000313" key="2">
    <source>
        <dbReference type="Proteomes" id="UP000016933"/>
    </source>
</evidence>
<proteinExistence type="predicted"/>
<reference evidence="1 2" key="2">
    <citation type="journal article" date="2012" name="PLoS Pathog.">
        <title>Diverse lifestyles and strategies of plant pathogenesis encoded in the genomes of eighteen Dothideomycetes fungi.</title>
        <authorList>
            <person name="Ohm R.A."/>
            <person name="Feau N."/>
            <person name="Henrissat B."/>
            <person name="Schoch C.L."/>
            <person name="Horwitz B.A."/>
            <person name="Barry K.W."/>
            <person name="Condon B.J."/>
            <person name="Copeland A.C."/>
            <person name="Dhillon B."/>
            <person name="Glaser F."/>
            <person name="Hesse C.N."/>
            <person name="Kosti I."/>
            <person name="LaButti K."/>
            <person name="Lindquist E.A."/>
            <person name="Lucas S."/>
            <person name="Salamov A.A."/>
            <person name="Bradshaw R.E."/>
            <person name="Ciuffetti L."/>
            <person name="Hamelin R.C."/>
            <person name="Kema G.H.J."/>
            <person name="Lawrence C."/>
            <person name="Scott J.A."/>
            <person name="Spatafora J.W."/>
            <person name="Turgeon B.G."/>
            <person name="de Wit P.J.G.M."/>
            <person name="Zhong S."/>
            <person name="Goodwin S.B."/>
            <person name="Grigoriev I.V."/>
        </authorList>
    </citation>
    <scope>NUCLEOTIDE SEQUENCE [LARGE SCALE GENOMIC DNA]</scope>
    <source>
        <strain evidence="2">NZE10 / CBS 128990</strain>
    </source>
</reference>
<protein>
    <submittedName>
        <fullName evidence="1">Uncharacterized protein</fullName>
    </submittedName>
</protein>
<feature type="non-terminal residue" evidence="1">
    <location>
        <position position="1"/>
    </location>
</feature>
<organism evidence="1 2">
    <name type="scientific">Dothistroma septosporum (strain NZE10 / CBS 128990)</name>
    <name type="common">Red band needle blight fungus</name>
    <name type="synonym">Mycosphaerella pini</name>
    <dbReference type="NCBI Taxonomy" id="675120"/>
    <lineage>
        <taxon>Eukaryota</taxon>
        <taxon>Fungi</taxon>
        <taxon>Dikarya</taxon>
        <taxon>Ascomycota</taxon>
        <taxon>Pezizomycotina</taxon>
        <taxon>Dothideomycetes</taxon>
        <taxon>Dothideomycetidae</taxon>
        <taxon>Mycosphaerellales</taxon>
        <taxon>Mycosphaerellaceae</taxon>
        <taxon>Dothistroma</taxon>
    </lineage>
</organism>
<reference evidence="2" key="1">
    <citation type="journal article" date="2012" name="PLoS Genet.">
        <title>The genomes of the fungal plant pathogens Cladosporium fulvum and Dothistroma septosporum reveal adaptation to different hosts and lifestyles but also signatures of common ancestry.</title>
        <authorList>
            <person name="de Wit P.J.G.M."/>
            <person name="van der Burgt A."/>
            <person name="Oekmen B."/>
            <person name="Stergiopoulos I."/>
            <person name="Abd-Elsalam K.A."/>
            <person name="Aerts A.L."/>
            <person name="Bahkali A.H."/>
            <person name="Beenen H.G."/>
            <person name="Chettri P."/>
            <person name="Cox M.P."/>
            <person name="Datema E."/>
            <person name="de Vries R.P."/>
            <person name="Dhillon B."/>
            <person name="Ganley A.R."/>
            <person name="Griffiths S.A."/>
            <person name="Guo Y."/>
            <person name="Hamelin R.C."/>
            <person name="Henrissat B."/>
            <person name="Kabir M.S."/>
            <person name="Jashni M.K."/>
            <person name="Kema G."/>
            <person name="Klaubauf S."/>
            <person name="Lapidus A."/>
            <person name="Levasseur A."/>
            <person name="Lindquist E."/>
            <person name="Mehrabi R."/>
            <person name="Ohm R.A."/>
            <person name="Owen T.J."/>
            <person name="Salamov A."/>
            <person name="Schwelm A."/>
            <person name="Schijlen E."/>
            <person name="Sun H."/>
            <person name="van den Burg H.A."/>
            <person name="van Ham R.C.H.J."/>
            <person name="Zhang S."/>
            <person name="Goodwin S.B."/>
            <person name="Grigoriev I.V."/>
            <person name="Collemare J."/>
            <person name="Bradshaw R.E."/>
        </authorList>
    </citation>
    <scope>NUCLEOTIDE SEQUENCE [LARGE SCALE GENOMIC DNA]</scope>
    <source>
        <strain evidence="2">NZE10 / CBS 128990</strain>
    </source>
</reference>
<evidence type="ECO:0000313" key="1">
    <source>
        <dbReference type="EMBL" id="EME42058.1"/>
    </source>
</evidence>
<dbReference type="Proteomes" id="UP000016933">
    <property type="component" value="Unassembled WGS sequence"/>
</dbReference>
<dbReference type="EMBL" id="KB446541">
    <property type="protein sequence ID" value="EME42058.1"/>
    <property type="molecule type" value="Genomic_DNA"/>
</dbReference>
<dbReference type="AlphaFoldDB" id="N1PHG2"/>
<dbReference type="HOGENOM" id="CLU_1699680_0_0_1"/>
<accession>N1PHG2</accession>
<keyword evidence="2" id="KW-1185">Reference proteome</keyword>
<sequence>QTLPLRIVLDCGHQLLRLLPHEAAGHISQEFQNLACGAACRFSTTWWARQYAGRALRPICFPQACDLLHSSLRHRRSVCSQLPVIDSNLSPPASALSPSRQDKRHPCSSLACLSPQTLEASQTRLLPRSSICTCGSAQRYTPRRSTSVLVRIHLP</sequence>
<gene>
    <name evidence="1" type="ORF">DOTSEDRAFT_72977</name>
</gene>